<dbReference type="AlphaFoldDB" id="A0A7Y9EDP9"/>
<accession>A0A7Y9EDP9</accession>
<gene>
    <name evidence="1" type="ORF">BJY14_001554</name>
</gene>
<dbReference type="Proteomes" id="UP000529783">
    <property type="component" value="Unassembled WGS sequence"/>
</dbReference>
<evidence type="ECO:0000313" key="2">
    <source>
        <dbReference type="Proteomes" id="UP000529783"/>
    </source>
</evidence>
<sequence length="302" mass="34258">MTAIGRTLEELITLHELEPGLHEVVTEGRVDASLISWFLDSHELDIPVFAIRDLIDLEDAKERIPDLDITNNRKIIVDAAKYFTKSDRTVHGMSFVIDADYDLIFERTVPNLQHLLITDYASIELYCCNEKVIAKYLRVVLRAPKEIDAGPILAAISGGLIDLFVLRWVLHNAPGSPPIVLKRRIGVENDKLTVDAERILRESLLAHSSKPSRKADPDALVQKFQELRESVTEVMAYAVNGHDFIEYLCLYLKKCHAQLFREDRKGFKDPDTARNSLLGCLDVGDLARENLFAQLLKRVRKS</sequence>
<dbReference type="EMBL" id="JACCBA010000001">
    <property type="protein sequence ID" value="NYD45571.1"/>
    <property type="molecule type" value="Genomic_DNA"/>
</dbReference>
<evidence type="ECO:0008006" key="3">
    <source>
        <dbReference type="Google" id="ProtNLM"/>
    </source>
</evidence>
<proteinExistence type="predicted"/>
<keyword evidence="2" id="KW-1185">Reference proteome</keyword>
<protein>
    <recommendedName>
        <fullName evidence="3">DUF4435 domain-containing protein</fullName>
    </recommendedName>
</protein>
<comment type="caution">
    <text evidence="1">The sequence shown here is derived from an EMBL/GenBank/DDBJ whole genome shotgun (WGS) entry which is preliminary data.</text>
</comment>
<evidence type="ECO:0000313" key="1">
    <source>
        <dbReference type="EMBL" id="NYD45571.1"/>
    </source>
</evidence>
<organism evidence="1 2">
    <name type="scientific">Actinomadura luteofluorescens</name>
    <dbReference type="NCBI Taxonomy" id="46163"/>
    <lineage>
        <taxon>Bacteria</taxon>
        <taxon>Bacillati</taxon>
        <taxon>Actinomycetota</taxon>
        <taxon>Actinomycetes</taxon>
        <taxon>Streptosporangiales</taxon>
        <taxon>Thermomonosporaceae</taxon>
        <taxon>Actinomadura</taxon>
    </lineage>
</organism>
<reference evidence="1 2" key="1">
    <citation type="submission" date="2020-07" db="EMBL/GenBank/DDBJ databases">
        <title>Sequencing the genomes of 1000 actinobacteria strains.</title>
        <authorList>
            <person name="Klenk H.-P."/>
        </authorList>
    </citation>
    <scope>NUCLEOTIDE SEQUENCE [LARGE SCALE GENOMIC DNA]</scope>
    <source>
        <strain evidence="1 2">DSM 40398</strain>
    </source>
</reference>
<name>A0A7Y9EDP9_9ACTN</name>